<evidence type="ECO:0000313" key="3">
    <source>
        <dbReference type="Proteomes" id="UP000015105"/>
    </source>
</evidence>
<name>A0A453HV93_AEGTS</name>
<dbReference type="PANTHER" id="PTHR33087">
    <property type="entry name" value="OS07G0539200 PROTEIN"/>
    <property type="match status" value="1"/>
</dbReference>
<reference evidence="2" key="5">
    <citation type="journal article" date="2021" name="G3 (Bethesda)">
        <title>Aegilops tauschii genome assembly Aet v5.0 features greater sequence contiguity and improved annotation.</title>
        <authorList>
            <person name="Wang L."/>
            <person name="Zhu T."/>
            <person name="Rodriguez J.C."/>
            <person name="Deal K.R."/>
            <person name="Dubcovsky J."/>
            <person name="McGuire P.E."/>
            <person name="Lux T."/>
            <person name="Spannagl M."/>
            <person name="Mayer K.F.X."/>
            <person name="Baldrich P."/>
            <person name="Meyers B.C."/>
            <person name="Huo N."/>
            <person name="Gu Y.Q."/>
            <person name="Zhou H."/>
            <person name="Devos K.M."/>
            <person name="Bennetzen J.L."/>
            <person name="Unver T."/>
            <person name="Budak H."/>
            <person name="Gulick P.J."/>
            <person name="Galiba G."/>
            <person name="Kalapos B."/>
            <person name="Nelson D.R."/>
            <person name="Li P."/>
            <person name="You F.M."/>
            <person name="Luo M.C."/>
            <person name="Dvorak J."/>
        </authorList>
    </citation>
    <scope>NUCLEOTIDE SEQUENCE [LARGE SCALE GENOMIC DNA]</scope>
    <source>
        <strain evidence="2">cv. AL8/78</strain>
    </source>
</reference>
<dbReference type="STRING" id="200361.A0A453HV93"/>
<reference evidence="2" key="4">
    <citation type="submission" date="2019-03" db="UniProtKB">
        <authorList>
            <consortium name="EnsemblPlants"/>
        </authorList>
    </citation>
    <scope>IDENTIFICATION</scope>
</reference>
<feature type="region of interest" description="Disordered" evidence="1">
    <location>
        <begin position="242"/>
        <end position="265"/>
    </location>
</feature>
<accession>A0A453HV93</accession>
<sequence length="286" mass="31420">MADLERRLQFAMVTYAAGAHHDITPGFVFGALGAIVGIEREWISVHSYRPEDFLIIFGRQEHRNRVAKRPFVEHRGVRLYFRQWNRQAQAVHAVFEFKVSLVLEGIPAHAWERGIAEDLLGSSCLVDMVAPETSSRQDLSAFRITTWTAEPVAIPLLRWLAVPELGQAAPLMEPSLLQYKILIHLDSVSDFSNRDEPLFLGVLYDSGQSGVPSDGRISGDGWSRSGPRRVHWQFGVRDVRGQRAGQGAGDSMAISGPGGGSCLPAMEERTAAAPRGGHGSSLGKLL</sequence>
<dbReference type="Gramene" id="AET4Gv20308200.2">
    <property type="protein sequence ID" value="AET4Gv20308200.2"/>
    <property type="gene ID" value="AET4Gv20308200"/>
</dbReference>
<dbReference type="Proteomes" id="UP000015105">
    <property type="component" value="Chromosome 4D"/>
</dbReference>
<reference evidence="3" key="1">
    <citation type="journal article" date="2014" name="Science">
        <title>Ancient hybridizations among the ancestral genomes of bread wheat.</title>
        <authorList>
            <consortium name="International Wheat Genome Sequencing Consortium,"/>
            <person name="Marcussen T."/>
            <person name="Sandve S.R."/>
            <person name="Heier L."/>
            <person name="Spannagl M."/>
            <person name="Pfeifer M."/>
            <person name="Jakobsen K.S."/>
            <person name="Wulff B.B."/>
            <person name="Steuernagel B."/>
            <person name="Mayer K.F."/>
            <person name="Olsen O.A."/>
        </authorList>
    </citation>
    <scope>NUCLEOTIDE SEQUENCE [LARGE SCALE GENOMIC DNA]</scope>
    <source>
        <strain evidence="3">cv. AL8/78</strain>
    </source>
</reference>
<proteinExistence type="predicted"/>
<dbReference type="AlphaFoldDB" id="A0A453HV93"/>
<organism evidence="2 3">
    <name type="scientific">Aegilops tauschii subsp. strangulata</name>
    <name type="common">Goatgrass</name>
    <dbReference type="NCBI Taxonomy" id="200361"/>
    <lineage>
        <taxon>Eukaryota</taxon>
        <taxon>Viridiplantae</taxon>
        <taxon>Streptophyta</taxon>
        <taxon>Embryophyta</taxon>
        <taxon>Tracheophyta</taxon>
        <taxon>Spermatophyta</taxon>
        <taxon>Magnoliopsida</taxon>
        <taxon>Liliopsida</taxon>
        <taxon>Poales</taxon>
        <taxon>Poaceae</taxon>
        <taxon>BOP clade</taxon>
        <taxon>Pooideae</taxon>
        <taxon>Triticodae</taxon>
        <taxon>Triticeae</taxon>
        <taxon>Triticinae</taxon>
        <taxon>Aegilops</taxon>
    </lineage>
</organism>
<evidence type="ECO:0000313" key="2">
    <source>
        <dbReference type="EnsemblPlants" id="AET4Gv20308200.2"/>
    </source>
</evidence>
<dbReference type="InterPro" id="IPR053253">
    <property type="entry name" value="Sex_diff_modulator"/>
</dbReference>
<protein>
    <recommendedName>
        <fullName evidence="4">DUF4283 domain-containing protein</fullName>
    </recommendedName>
</protein>
<evidence type="ECO:0008006" key="4">
    <source>
        <dbReference type="Google" id="ProtNLM"/>
    </source>
</evidence>
<keyword evidence="3" id="KW-1185">Reference proteome</keyword>
<reference evidence="3" key="2">
    <citation type="journal article" date="2017" name="Nat. Plants">
        <title>The Aegilops tauschii genome reveals multiple impacts of transposons.</title>
        <authorList>
            <person name="Zhao G."/>
            <person name="Zou C."/>
            <person name="Li K."/>
            <person name="Wang K."/>
            <person name="Li T."/>
            <person name="Gao L."/>
            <person name="Zhang X."/>
            <person name="Wang H."/>
            <person name="Yang Z."/>
            <person name="Liu X."/>
            <person name="Jiang W."/>
            <person name="Mao L."/>
            <person name="Kong X."/>
            <person name="Jiao Y."/>
            <person name="Jia J."/>
        </authorList>
    </citation>
    <scope>NUCLEOTIDE SEQUENCE [LARGE SCALE GENOMIC DNA]</scope>
    <source>
        <strain evidence="3">cv. AL8/78</strain>
    </source>
</reference>
<dbReference type="PANTHER" id="PTHR33087:SF52">
    <property type="entry name" value="CCHC-TYPE DOMAIN-CONTAINING PROTEIN"/>
    <property type="match status" value="1"/>
</dbReference>
<evidence type="ECO:0000256" key="1">
    <source>
        <dbReference type="SAM" id="MobiDB-lite"/>
    </source>
</evidence>
<dbReference type="EnsemblPlants" id="AET4Gv20308200.2">
    <property type="protein sequence ID" value="AET4Gv20308200.2"/>
    <property type="gene ID" value="AET4Gv20308200"/>
</dbReference>
<reference evidence="2" key="3">
    <citation type="journal article" date="2017" name="Nature">
        <title>Genome sequence of the progenitor of the wheat D genome Aegilops tauschii.</title>
        <authorList>
            <person name="Luo M.C."/>
            <person name="Gu Y.Q."/>
            <person name="Puiu D."/>
            <person name="Wang H."/>
            <person name="Twardziok S.O."/>
            <person name="Deal K.R."/>
            <person name="Huo N."/>
            <person name="Zhu T."/>
            <person name="Wang L."/>
            <person name="Wang Y."/>
            <person name="McGuire P.E."/>
            <person name="Liu S."/>
            <person name="Long H."/>
            <person name="Ramasamy R.K."/>
            <person name="Rodriguez J.C."/>
            <person name="Van S.L."/>
            <person name="Yuan L."/>
            <person name="Wang Z."/>
            <person name="Xia Z."/>
            <person name="Xiao L."/>
            <person name="Anderson O.D."/>
            <person name="Ouyang S."/>
            <person name="Liang Y."/>
            <person name="Zimin A.V."/>
            <person name="Pertea G."/>
            <person name="Qi P."/>
            <person name="Bennetzen J.L."/>
            <person name="Dai X."/>
            <person name="Dawson M.W."/>
            <person name="Muller H.G."/>
            <person name="Kugler K."/>
            <person name="Rivarola-Duarte L."/>
            <person name="Spannagl M."/>
            <person name="Mayer K.F.X."/>
            <person name="Lu F.H."/>
            <person name="Bevan M.W."/>
            <person name="Leroy P."/>
            <person name="Li P."/>
            <person name="You F.M."/>
            <person name="Sun Q."/>
            <person name="Liu Z."/>
            <person name="Lyons E."/>
            <person name="Wicker T."/>
            <person name="Salzberg S.L."/>
            <person name="Devos K.M."/>
            <person name="Dvorak J."/>
        </authorList>
    </citation>
    <scope>NUCLEOTIDE SEQUENCE [LARGE SCALE GENOMIC DNA]</scope>
    <source>
        <strain evidence="2">cv. AL8/78</strain>
    </source>
</reference>